<reference evidence="3" key="1">
    <citation type="journal article" date="2019" name="Int. J. Syst. Evol. Microbiol.">
        <title>The Global Catalogue of Microorganisms (GCM) 10K type strain sequencing project: providing services to taxonomists for standard genome sequencing and annotation.</title>
        <authorList>
            <consortium name="The Broad Institute Genomics Platform"/>
            <consortium name="The Broad Institute Genome Sequencing Center for Infectious Disease"/>
            <person name="Wu L."/>
            <person name="Ma J."/>
        </authorList>
    </citation>
    <scope>NUCLEOTIDE SEQUENCE [LARGE SCALE GENOMIC DNA]</scope>
    <source>
        <strain evidence="3">JCM 9458</strain>
    </source>
</reference>
<evidence type="ECO:0000256" key="1">
    <source>
        <dbReference type="SAM" id="MobiDB-lite"/>
    </source>
</evidence>
<feature type="region of interest" description="Disordered" evidence="1">
    <location>
        <begin position="135"/>
        <end position="186"/>
    </location>
</feature>
<name>A0ABP6T9G6_9ACTN</name>
<keyword evidence="3" id="KW-1185">Reference proteome</keyword>
<feature type="compositionally biased region" description="Low complexity" evidence="1">
    <location>
        <begin position="137"/>
        <end position="154"/>
    </location>
</feature>
<feature type="region of interest" description="Disordered" evidence="1">
    <location>
        <begin position="49"/>
        <end position="71"/>
    </location>
</feature>
<feature type="compositionally biased region" description="Polar residues" evidence="1">
    <location>
        <begin position="155"/>
        <end position="165"/>
    </location>
</feature>
<sequence>MTTSDADGVPTGSTSSVHRSCPSVPGTATTRVRNASWAASTASRVVRRSSAVSPAGVRTTMPWKNPSIAGPASCSHSVIGVAGIGPTRSAVVSPGASTAVTTVASAAGVGRANRSRGRTRRPAFRAWRTTAIATMLSPPSAKKSSSAPTRSTPRTEANTSQSTCSVEVRGARDRADGSAGNSYDASADRSTLPFVVVGNSGSTANALGTMYSGSRSLHQARSASGVSDGGPAANPSRWSDGIVATITAACRTSG</sequence>
<feature type="compositionally biased region" description="Low complexity" evidence="1">
    <location>
        <begin position="49"/>
        <end position="58"/>
    </location>
</feature>
<feature type="compositionally biased region" description="Polar residues" evidence="1">
    <location>
        <begin position="1"/>
        <end position="18"/>
    </location>
</feature>
<evidence type="ECO:0000313" key="3">
    <source>
        <dbReference type="Proteomes" id="UP001501676"/>
    </source>
</evidence>
<organism evidence="2 3">
    <name type="scientific">Cryptosporangium minutisporangium</name>
    <dbReference type="NCBI Taxonomy" id="113569"/>
    <lineage>
        <taxon>Bacteria</taxon>
        <taxon>Bacillati</taxon>
        <taxon>Actinomycetota</taxon>
        <taxon>Actinomycetes</taxon>
        <taxon>Cryptosporangiales</taxon>
        <taxon>Cryptosporangiaceae</taxon>
        <taxon>Cryptosporangium</taxon>
    </lineage>
</organism>
<gene>
    <name evidence="2" type="ORF">GCM10020369_66610</name>
</gene>
<accession>A0ABP6T9G6</accession>
<proteinExistence type="predicted"/>
<feature type="region of interest" description="Disordered" evidence="1">
    <location>
        <begin position="1"/>
        <end position="28"/>
    </location>
</feature>
<protein>
    <submittedName>
        <fullName evidence="2">Uncharacterized protein</fullName>
    </submittedName>
</protein>
<dbReference type="Proteomes" id="UP001501676">
    <property type="component" value="Unassembled WGS sequence"/>
</dbReference>
<dbReference type="EMBL" id="BAAAYN010000047">
    <property type="protein sequence ID" value="GAA3395027.1"/>
    <property type="molecule type" value="Genomic_DNA"/>
</dbReference>
<evidence type="ECO:0000313" key="2">
    <source>
        <dbReference type="EMBL" id="GAA3395027.1"/>
    </source>
</evidence>
<comment type="caution">
    <text evidence="2">The sequence shown here is derived from an EMBL/GenBank/DDBJ whole genome shotgun (WGS) entry which is preliminary data.</text>
</comment>